<dbReference type="InterPro" id="IPR053790">
    <property type="entry name" value="P5CR-like_CS"/>
</dbReference>
<name>A0ABV8CM77_9GAMM</name>
<evidence type="ECO:0000259" key="7">
    <source>
        <dbReference type="Pfam" id="PF03807"/>
    </source>
</evidence>
<feature type="domain" description="Pyrroline-5-carboxylate reductase catalytic N-terminal" evidence="7">
    <location>
        <begin position="6"/>
        <end position="101"/>
    </location>
</feature>
<keyword evidence="3 4" id="KW-0560">Oxidoreductase</keyword>
<comment type="caution">
    <text evidence="9">The sequence shown here is derived from an EMBL/GenBank/DDBJ whole genome shotgun (WGS) entry which is preliminary data.</text>
</comment>
<dbReference type="InterPro" id="IPR000304">
    <property type="entry name" value="Pyrroline-COOH_reductase"/>
</dbReference>
<dbReference type="InterPro" id="IPR036291">
    <property type="entry name" value="NAD(P)-bd_dom_sf"/>
</dbReference>
<accession>A0ABV8CM77</accession>
<dbReference type="PROSITE" id="PS00521">
    <property type="entry name" value="P5CR"/>
    <property type="match status" value="1"/>
</dbReference>
<dbReference type="Gene3D" id="3.40.50.720">
    <property type="entry name" value="NAD(P)-binding Rossmann-like Domain"/>
    <property type="match status" value="1"/>
</dbReference>
<protein>
    <recommendedName>
        <fullName evidence="4 5">Pyrroline-5-carboxylate reductase</fullName>
        <shortName evidence="4">P5C reductase</shortName>
        <shortName evidence="4">P5CR</shortName>
        <ecNumber evidence="4 5">1.5.1.2</ecNumber>
    </recommendedName>
    <alternativeName>
        <fullName evidence="4">PCA reductase</fullName>
    </alternativeName>
</protein>
<proteinExistence type="inferred from homology"/>
<dbReference type="RefSeq" id="WP_377151565.1">
    <property type="nucleotide sequence ID" value="NZ_JBHSAF010000006.1"/>
</dbReference>
<dbReference type="PANTHER" id="PTHR11645">
    <property type="entry name" value="PYRROLINE-5-CARBOXYLATE REDUCTASE"/>
    <property type="match status" value="1"/>
</dbReference>
<evidence type="ECO:0000256" key="1">
    <source>
        <dbReference type="ARBA" id="ARBA00005525"/>
    </source>
</evidence>
<evidence type="ECO:0000256" key="2">
    <source>
        <dbReference type="ARBA" id="ARBA00022857"/>
    </source>
</evidence>
<evidence type="ECO:0000256" key="3">
    <source>
        <dbReference type="ARBA" id="ARBA00023002"/>
    </source>
</evidence>
<feature type="domain" description="Pyrroline-5-carboxylate reductase dimerisation" evidence="8">
    <location>
        <begin position="165"/>
        <end position="270"/>
    </location>
</feature>
<organism evidence="9 10">
    <name type="scientific">Pseudaeromonas sharmana</name>
    <dbReference type="NCBI Taxonomy" id="328412"/>
    <lineage>
        <taxon>Bacteria</taxon>
        <taxon>Pseudomonadati</taxon>
        <taxon>Pseudomonadota</taxon>
        <taxon>Gammaproteobacteria</taxon>
        <taxon>Aeromonadales</taxon>
        <taxon>Aeromonadaceae</taxon>
        <taxon>Pseudaeromonas</taxon>
    </lineage>
</organism>
<comment type="catalytic activity">
    <reaction evidence="4 6">
        <text>L-proline + NADP(+) = (S)-1-pyrroline-5-carboxylate + NADPH + 2 H(+)</text>
        <dbReference type="Rhea" id="RHEA:14109"/>
        <dbReference type="ChEBI" id="CHEBI:15378"/>
        <dbReference type="ChEBI" id="CHEBI:17388"/>
        <dbReference type="ChEBI" id="CHEBI:57783"/>
        <dbReference type="ChEBI" id="CHEBI:58349"/>
        <dbReference type="ChEBI" id="CHEBI:60039"/>
        <dbReference type="EC" id="1.5.1.2"/>
    </reaction>
</comment>
<dbReference type="NCBIfam" id="TIGR00112">
    <property type="entry name" value="proC"/>
    <property type="match status" value="1"/>
</dbReference>
<dbReference type="Proteomes" id="UP001595692">
    <property type="component" value="Unassembled WGS sequence"/>
</dbReference>
<evidence type="ECO:0000256" key="6">
    <source>
        <dbReference type="RuleBase" id="RU003903"/>
    </source>
</evidence>
<evidence type="ECO:0000313" key="10">
    <source>
        <dbReference type="Proteomes" id="UP001595692"/>
    </source>
</evidence>
<keyword evidence="4" id="KW-0963">Cytoplasm</keyword>
<dbReference type="SUPFAM" id="SSF48179">
    <property type="entry name" value="6-phosphogluconate dehydrogenase C-terminal domain-like"/>
    <property type="match status" value="1"/>
</dbReference>
<dbReference type="InterPro" id="IPR028939">
    <property type="entry name" value="P5C_Rdtase_cat_N"/>
</dbReference>
<dbReference type="SUPFAM" id="SSF51735">
    <property type="entry name" value="NAD(P)-binding Rossmann-fold domains"/>
    <property type="match status" value="1"/>
</dbReference>
<dbReference type="GO" id="GO:0004735">
    <property type="term" value="F:pyrroline-5-carboxylate reductase activity"/>
    <property type="evidence" value="ECO:0007669"/>
    <property type="project" value="UniProtKB-EC"/>
</dbReference>
<evidence type="ECO:0000256" key="4">
    <source>
        <dbReference type="HAMAP-Rule" id="MF_01925"/>
    </source>
</evidence>
<gene>
    <name evidence="4 9" type="primary">proC</name>
    <name evidence="9" type="ORF">ACFOSS_07425</name>
</gene>
<reference evidence="10" key="1">
    <citation type="journal article" date="2019" name="Int. J. Syst. Evol. Microbiol.">
        <title>The Global Catalogue of Microorganisms (GCM) 10K type strain sequencing project: providing services to taxonomists for standard genome sequencing and annotation.</title>
        <authorList>
            <consortium name="The Broad Institute Genomics Platform"/>
            <consortium name="The Broad Institute Genome Sequencing Center for Infectious Disease"/>
            <person name="Wu L."/>
            <person name="Ma J."/>
        </authorList>
    </citation>
    <scope>NUCLEOTIDE SEQUENCE [LARGE SCALE GENOMIC DNA]</scope>
    <source>
        <strain evidence="10">CCUG 54939</strain>
    </source>
</reference>
<dbReference type="Gene3D" id="1.10.3730.10">
    <property type="entry name" value="ProC C-terminal domain-like"/>
    <property type="match status" value="1"/>
</dbReference>
<comment type="similarity">
    <text evidence="1 4 6">Belongs to the pyrroline-5-carboxylate reductase family.</text>
</comment>
<dbReference type="HAMAP" id="MF_01925">
    <property type="entry name" value="P5C_reductase"/>
    <property type="match status" value="1"/>
</dbReference>
<keyword evidence="2 4" id="KW-0521">NADP</keyword>
<sequence length="274" mass="28959">MEQRNIAFIGGGNMARSLVSGLIHAGYPAACIRVTDLDQDKLDALQQEFGVQTFLDNFAAADGADVLVLAVKPQYMAEALDELTERLGTYGERLVISIAAGISVTRLSALLGGHRRIVRCMPNTPALIGLGMTGLFADPSVPVADCGFAESMLQSVGKTVWVGTESGINSVIAASGSAPAYFFLFMEAMAAEAQRMGFSAEQARLLVQQTALGAAQMVVDNPQLELATLRAQVTSKGGTTAEAIRSFEEQGLANMVSTAMQAAVTRAEEMETLF</sequence>
<dbReference type="PANTHER" id="PTHR11645:SF0">
    <property type="entry name" value="PYRROLINE-5-CARBOXYLATE REDUCTASE 3"/>
    <property type="match status" value="1"/>
</dbReference>
<comment type="function">
    <text evidence="4">Catalyzes the reduction of 1-pyrroline-5-carboxylate (PCA) to L-proline.</text>
</comment>
<dbReference type="Pfam" id="PF03807">
    <property type="entry name" value="F420_oxidored"/>
    <property type="match status" value="1"/>
</dbReference>
<keyword evidence="10" id="KW-1185">Reference proteome</keyword>
<evidence type="ECO:0000259" key="8">
    <source>
        <dbReference type="Pfam" id="PF14748"/>
    </source>
</evidence>
<dbReference type="InterPro" id="IPR008927">
    <property type="entry name" value="6-PGluconate_DH-like_C_sf"/>
</dbReference>
<keyword evidence="4 6" id="KW-0028">Amino-acid biosynthesis</keyword>
<dbReference type="Pfam" id="PF14748">
    <property type="entry name" value="P5CR_dimer"/>
    <property type="match status" value="1"/>
</dbReference>
<dbReference type="EMBL" id="JBHSAF010000006">
    <property type="protein sequence ID" value="MFC3913291.1"/>
    <property type="molecule type" value="Genomic_DNA"/>
</dbReference>
<dbReference type="PIRSF" id="PIRSF000193">
    <property type="entry name" value="Pyrrol-5-carb_rd"/>
    <property type="match status" value="1"/>
</dbReference>
<comment type="subcellular location">
    <subcellularLocation>
        <location evidence="4">Cytoplasm</location>
    </subcellularLocation>
</comment>
<comment type="catalytic activity">
    <reaction evidence="4">
        <text>L-proline + NAD(+) = (S)-1-pyrroline-5-carboxylate + NADH + 2 H(+)</text>
        <dbReference type="Rhea" id="RHEA:14105"/>
        <dbReference type="ChEBI" id="CHEBI:15378"/>
        <dbReference type="ChEBI" id="CHEBI:17388"/>
        <dbReference type="ChEBI" id="CHEBI:57540"/>
        <dbReference type="ChEBI" id="CHEBI:57945"/>
        <dbReference type="ChEBI" id="CHEBI:60039"/>
        <dbReference type="EC" id="1.5.1.2"/>
    </reaction>
</comment>
<comment type="pathway">
    <text evidence="4 6">Amino-acid biosynthesis; L-proline biosynthesis; L-proline from L-glutamate 5-semialdehyde: step 1/1.</text>
</comment>
<evidence type="ECO:0000313" key="9">
    <source>
        <dbReference type="EMBL" id="MFC3913291.1"/>
    </source>
</evidence>
<dbReference type="EC" id="1.5.1.2" evidence="4 5"/>
<evidence type="ECO:0000256" key="5">
    <source>
        <dbReference type="NCBIfam" id="TIGR00112"/>
    </source>
</evidence>
<keyword evidence="4 6" id="KW-0641">Proline biosynthesis</keyword>
<dbReference type="InterPro" id="IPR029036">
    <property type="entry name" value="P5CR_dimer"/>
</dbReference>